<gene>
    <name evidence="1" type="ORF">S06H3_26179</name>
</gene>
<organism evidence="1">
    <name type="scientific">marine sediment metagenome</name>
    <dbReference type="NCBI Taxonomy" id="412755"/>
    <lineage>
        <taxon>unclassified sequences</taxon>
        <taxon>metagenomes</taxon>
        <taxon>ecological metagenomes</taxon>
    </lineage>
</organism>
<dbReference type="EMBL" id="BARV01015107">
    <property type="protein sequence ID" value="GAI26972.1"/>
    <property type="molecule type" value="Genomic_DNA"/>
</dbReference>
<evidence type="ECO:0000313" key="1">
    <source>
        <dbReference type="EMBL" id="GAI26972.1"/>
    </source>
</evidence>
<comment type="caution">
    <text evidence="1">The sequence shown here is derived from an EMBL/GenBank/DDBJ whole genome shotgun (WGS) entry which is preliminary data.</text>
</comment>
<reference evidence="1" key="1">
    <citation type="journal article" date="2014" name="Front. Microbiol.">
        <title>High frequency of phylogenetically diverse reductive dehalogenase-homologous genes in deep subseafloor sedimentary metagenomes.</title>
        <authorList>
            <person name="Kawai M."/>
            <person name="Futagami T."/>
            <person name="Toyoda A."/>
            <person name="Takaki Y."/>
            <person name="Nishi S."/>
            <person name="Hori S."/>
            <person name="Arai W."/>
            <person name="Tsubouchi T."/>
            <person name="Morono Y."/>
            <person name="Uchiyama I."/>
            <person name="Ito T."/>
            <person name="Fujiyama A."/>
            <person name="Inagaki F."/>
            <person name="Takami H."/>
        </authorList>
    </citation>
    <scope>NUCLEOTIDE SEQUENCE</scope>
    <source>
        <strain evidence="1">Expedition CK06-06</strain>
    </source>
</reference>
<accession>X1M5V6</accession>
<feature type="non-terminal residue" evidence="1">
    <location>
        <position position="107"/>
    </location>
</feature>
<sequence length="107" mass="12012">MALKQPFALKTVIGDEQPELKADSGEAFLIKDILIWRAASDYITVRIEKSTIGYFRIKGPFGSHQEFRRGAAQHSHTIRVDGGAPGMTPRDARIRDTANRNRRFTIG</sequence>
<protein>
    <submittedName>
        <fullName evidence="1">Uncharacterized protein</fullName>
    </submittedName>
</protein>
<name>X1M5V6_9ZZZZ</name>
<proteinExistence type="predicted"/>
<dbReference type="AlphaFoldDB" id="X1M5V6"/>